<dbReference type="InterPro" id="IPR026961">
    <property type="entry name" value="PGG_dom"/>
</dbReference>
<evidence type="ECO:0000313" key="5">
    <source>
        <dbReference type="Proteomes" id="UP001603857"/>
    </source>
</evidence>
<dbReference type="InterPro" id="IPR036770">
    <property type="entry name" value="Ankyrin_rpt-contain_sf"/>
</dbReference>
<reference evidence="4 5" key="1">
    <citation type="submission" date="2024-08" db="EMBL/GenBank/DDBJ databases">
        <title>Insights into the chromosomal genome structure of Flemingia macrophylla.</title>
        <authorList>
            <person name="Ding Y."/>
            <person name="Zhao Y."/>
            <person name="Bi W."/>
            <person name="Wu M."/>
            <person name="Zhao G."/>
            <person name="Gong Y."/>
            <person name="Li W."/>
            <person name="Zhang P."/>
        </authorList>
    </citation>
    <scope>NUCLEOTIDE SEQUENCE [LARGE SCALE GENOMIC DNA]</scope>
    <source>
        <strain evidence="4">DYQJB</strain>
        <tissue evidence="4">Leaf</tissue>
    </source>
</reference>
<feature type="transmembrane region" description="Helical" evidence="2">
    <location>
        <begin position="643"/>
        <end position="667"/>
    </location>
</feature>
<feature type="transmembrane region" description="Helical" evidence="2">
    <location>
        <begin position="679"/>
        <end position="699"/>
    </location>
</feature>
<feature type="transmembrane region" description="Helical" evidence="2">
    <location>
        <begin position="600"/>
        <end position="631"/>
    </location>
</feature>
<dbReference type="SUPFAM" id="SSF48403">
    <property type="entry name" value="Ankyrin repeat"/>
    <property type="match status" value="2"/>
</dbReference>
<evidence type="ECO:0000256" key="1">
    <source>
        <dbReference type="ARBA" id="ARBA00004202"/>
    </source>
</evidence>
<dbReference type="Proteomes" id="UP001603857">
    <property type="component" value="Unassembled WGS sequence"/>
</dbReference>
<dbReference type="EMBL" id="JBGMDY010000003">
    <property type="protein sequence ID" value="KAL2340211.1"/>
    <property type="molecule type" value="Genomic_DNA"/>
</dbReference>
<keyword evidence="2" id="KW-0812">Transmembrane</keyword>
<gene>
    <name evidence="4" type="ORF">Fmac_008151</name>
</gene>
<feature type="transmembrane region" description="Helical" evidence="2">
    <location>
        <begin position="560"/>
        <end position="580"/>
    </location>
</feature>
<name>A0ABD1MWL5_9FABA</name>
<keyword evidence="2" id="KW-1133">Transmembrane helix</keyword>
<feature type="domain" description="PGG" evidence="3">
    <location>
        <begin position="555"/>
        <end position="667"/>
    </location>
</feature>
<comment type="subcellular location">
    <subcellularLocation>
        <location evidence="1">Cell membrane</location>
        <topology evidence="1">Peripheral membrane protein</topology>
    </subcellularLocation>
</comment>
<dbReference type="PANTHER" id="PTHR24177">
    <property type="entry name" value="CASKIN"/>
    <property type="match status" value="1"/>
</dbReference>
<dbReference type="GO" id="GO:0005886">
    <property type="term" value="C:plasma membrane"/>
    <property type="evidence" value="ECO:0007669"/>
    <property type="project" value="UniProtKB-SubCell"/>
</dbReference>
<comment type="caution">
    <text evidence="4">The sequence shown here is derived from an EMBL/GenBank/DDBJ whole genome shotgun (WGS) entry which is preliminary data.</text>
</comment>
<proteinExistence type="predicted"/>
<evidence type="ECO:0000259" key="3">
    <source>
        <dbReference type="Pfam" id="PF13962"/>
    </source>
</evidence>
<keyword evidence="5" id="KW-1185">Reference proteome</keyword>
<dbReference type="AlphaFoldDB" id="A0ABD1MWL5"/>
<dbReference type="PANTHER" id="PTHR24177:SF437">
    <property type="entry name" value="ANKYRIN REPEAT PROTEIN"/>
    <property type="match status" value="1"/>
</dbReference>
<sequence>MEPIVAYIYVGSIFEGSQGVTFDGRKKRMYIKRDSTLDTLKRRIHNKFSLQDDQLISCVTYRLLDSTHGAIQYSALELSDDEDVECMIEAFHNQSDMKTMELHAEIQNMESATPEPQDTIVEIVEDSSAATFPEAEHTETQFTRAATAAYRTPSLDFLDDTSEDSWNIFLSKCVPLHIHTLQGNWKAANEIFEERPELKTAAIANGWPTVLHIAAGTNHIHFVEELLKIIDGDAMELQDQKGNTAFCFVAASGNWRIADLMLISKPSLAHIRGGNGMFPVHFAALQGRCPMACKLYPKTKEAFVDADRELLFFTCIKTHNYHLALNMVSDCEQLAFARDPDGNNGMALHLLAKHQKPLDSCCRCQQHQSILVKTNPGMKHHIVLQLVNFLWTKITENIDSRSKLIDIINEPSPLLFDAVEVGNVGFLSELISQYPSLLWEVDRSNRSIIHRAVLHRHASIYNLVHEIGPIRDIIVTFEEDDSKNTLLHLAAKLAPGSQLELVSGAAFQMSAEIAWFKEVKKIMPASLIWKKNSDKKTAEELFTEKHENLRQKAEGWMKRTAEFCMLISTVIATGVFAAAINIPGGMNDQTKDPNYLNKKIFQVFAISNAISLITSTTAILIFLSILVSRYAEHDFHRNLPRKLIFGMITLFISISCMMVAFGSAFFITYHHCSRVVPDLISVLAFVPILLFIVLQCPLWSDLIRSTYYYGRVLFKPGKNILYVKSKEGNVRI</sequence>
<protein>
    <recommendedName>
        <fullName evidence="3">PGG domain-containing protein</fullName>
    </recommendedName>
</protein>
<evidence type="ECO:0000256" key="2">
    <source>
        <dbReference type="SAM" id="Phobius"/>
    </source>
</evidence>
<accession>A0ABD1MWL5</accession>
<organism evidence="4 5">
    <name type="scientific">Flemingia macrophylla</name>
    <dbReference type="NCBI Taxonomy" id="520843"/>
    <lineage>
        <taxon>Eukaryota</taxon>
        <taxon>Viridiplantae</taxon>
        <taxon>Streptophyta</taxon>
        <taxon>Embryophyta</taxon>
        <taxon>Tracheophyta</taxon>
        <taxon>Spermatophyta</taxon>
        <taxon>Magnoliopsida</taxon>
        <taxon>eudicotyledons</taxon>
        <taxon>Gunneridae</taxon>
        <taxon>Pentapetalae</taxon>
        <taxon>rosids</taxon>
        <taxon>fabids</taxon>
        <taxon>Fabales</taxon>
        <taxon>Fabaceae</taxon>
        <taxon>Papilionoideae</taxon>
        <taxon>50 kb inversion clade</taxon>
        <taxon>NPAAA clade</taxon>
        <taxon>indigoferoid/millettioid clade</taxon>
        <taxon>Phaseoleae</taxon>
        <taxon>Flemingia</taxon>
    </lineage>
</organism>
<keyword evidence="2" id="KW-0472">Membrane</keyword>
<evidence type="ECO:0000313" key="4">
    <source>
        <dbReference type="EMBL" id="KAL2340211.1"/>
    </source>
</evidence>
<dbReference type="Gene3D" id="1.25.40.20">
    <property type="entry name" value="Ankyrin repeat-containing domain"/>
    <property type="match status" value="2"/>
</dbReference>
<dbReference type="Pfam" id="PF13962">
    <property type="entry name" value="PGG"/>
    <property type="match status" value="1"/>
</dbReference>